<dbReference type="PANTHER" id="PTHR14021">
    <property type="entry name" value="IRON-SULFUR CLUSTER CO-CHAPERONE PROTEIN HSCB"/>
    <property type="match status" value="1"/>
</dbReference>
<dbReference type="GO" id="GO:0001671">
    <property type="term" value="F:ATPase activator activity"/>
    <property type="evidence" value="ECO:0007669"/>
    <property type="project" value="InterPro"/>
</dbReference>
<dbReference type="PROSITE" id="PS50076">
    <property type="entry name" value="DNAJ_2"/>
    <property type="match status" value="1"/>
</dbReference>
<dbReference type="Pfam" id="PF07743">
    <property type="entry name" value="HSCB_C"/>
    <property type="match status" value="1"/>
</dbReference>
<keyword evidence="3" id="KW-0175">Coiled coil</keyword>
<dbReference type="InterPro" id="IPR036386">
    <property type="entry name" value="HscB_C_sf"/>
</dbReference>
<evidence type="ECO:0000256" key="3">
    <source>
        <dbReference type="SAM" id="Coils"/>
    </source>
</evidence>
<dbReference type="GO" id="GO:0051087">
    <property type="term" value="F:protein-folding chaperone binding"/>
    <property type="evidence" value="ECO:0007669"/>
    <property type="project" value="InterPro"/>
</dbReference>
<evidence type="ECO:0000256" key="1">
    <source>
        <dbReference type="ARBA" id="ARBA00010476"/>
    </source>
</evidence>
<reference evidence="5" key="1">
    <citation type="submission" date="2016-10" db="EMBL/GenBank/DDBJ databases">
        <title>Sequence of Gallionella enrichment culture.</title>
        <authorList>
            <person name="Poehlein A."/>
            <person name="Muehling M."/>
            <person name="Daniel R."/>
        </authorList>
    </citation>
    <scope>NUCLEOTIDE SEQUENCE</scope>
</reference>
<dbReference type="InterPro" id="IPR004640">
    <property type="entry name" value="HscB"/>
</dbReference>
<gene>
    <name evidence="5" type="primary">hscB_3</name>
    <name evidence="5" type="ORF">GALL_150650</name>
</gene>
<comment type="similarity">
    <text evidence="1">Belongs to the HscB family.</text>
</comment>
<protein>
    <submittedName>
        <fullName evidence="5">Co-chaperone protein HscB</fullName>
    </submittedName>
</protein>
<comment type="caution">
    <text evidence="5">The sequence shown here is derived from an EMBL/GenBank/DDBJ whole genome shotgun (WGS) entry which is preliminary data.</text>
</comment>
<accession>A0A1J5S380</accession>
<evidence type="ECO:0000256" key="2">
    <source>
        <dbReference type="ARBA" id="ARBA00023186"/>
    </source>
</evidence>
<dbReference type="GO" id="GO:0044571">
    <property type="term" value="P:[2Fe-2S] cluster assembly"/>
    <property type="evidence" value="ECO:0007669"/>
    <property type="project" value="InterPro"/>
</dbReference>
<name>A0A1J5S380_9ZZZZ</name>
<dbReference type="EMBL" id="MLJW01000071">
    <property type="protein sequence ID" value="OIR02857.1"/>
    <property type="molecule type" value="Genomic_DNA"/>
</dbReference>
<dbReference type="CDD" id="cd06257">
    <property type="entry name" value="DnaJ"/>
    <property type="match status" value="1"/>
</dbReference>
<dbReference type="NCBIfam" id="TIGR00714">
    <property type="entry name" value="hscB"/>
    <property type="match status" value="1"/>
</dbReference>
<proteinExistence type="inferred from homology"/>
<dbReference type="AlphaFoldDB" id="A0A1J5S380"/>
<dbReference type="InterPro" id="IPR009073">
    <property type="entry name" value="HscB_oligo_C"/>
</dbReference>
<dbReference type="InterPro" id="IPR036869">
    <property type="entry name" value="J_dom_sf"/>
</dbReference>
<dbReference type="SUPFAM" id="SSF47144">
    <property type="entry name" value="HSC20 (HSCB), C-terminal oligomerisation domain"/>
    <property type="match status" value="1"/>
</dbReference>
<dbReference type="GO" id="GO:1990230">
    <property type="term" value="C:iron-sulfur cluster transfer complex"/>
    <property type="evidence" value="ECO:0007669"/>
    <property type="project" value="TreeGrafter"/>
</dbReference>
<evidence type="ECO:0000313" key="5">
    <source>
        <dbReference type="EMBL" id="OIR02857.1"/>
    </source>
</evidence>
<feature type="domain" description="J" evidence="4">
    <location>
        <begin position="4"/>
        <end position="76"/>
    </location>
</feature>
<sequence length="172" mass="19565">MSQNYFALFGLSPLFDIELKTLESNYRKIQSESHPDRFVTASAAEKLASMQTATLANEAYQTLKHPANRAKYLLELNGITAVSDSNTAMPMQFLMQQMEWREALEDARAARDIATLEDLHHEMQAESKSLQANLTQLLDEKKDYATATEITRKLIFIDKVCADIYKAIEQLE</sequence>
<dbReference type="Gene3D" id="1.20.1280.20">
    <property type="entry name" value="HscB, C-terminal domain"/>
    <property type="match status" value="1"/>
</dbReference>
<dbReference type="SMART" id="SM00271">
    <property type="entry name" value="DnaJ"/>
    <property type="match status" value="1"/>
</dbReference>
<organism evidence="5">
    <name type="scientific">mine drainage metagenome</name>
    <dbReference type="NCBI Taxonomy" id="410659"/>
    <lineage>
        <taxon>unclassified sequences</taxon>
        <taxon>metagenomes</taxon>
        <taxon>ecological metagenomes</taxon>
    </lineage>
</organism>
<dbReference type="GO" id="GO:0051259">
    <property type="term" value="P:protein complex oligomerization"/>
    <property type="evidence" value="ECO:0007669"/>
    <property type="project" value="InterPro"/>
</dbReference>
<dbReference type="HAMAP" id="MF_00682">
    <property type="entry name" value="HscB"/>
    <property type="match status" value="1"/>
</dbReference>
<dbReference type="Gene3D" id="1.10.287.110">
    <property type="entry name" value="DnaJ domain"/>
    <property type="match status" value="1"/>
</dbReference>
<feature type="coiled-coil region" evidence="3">
    <location>
        <begin position="113"/>
        <end position="140"/>
    </location>
</feature>
<evidence type="ECO:0000259" key="4">
    <source>
        <dbReference type="PROSITE" id="PS50076"/>
    </source>
</evidence>
<keyword evidence="2" id="KW-0143">Chaperone</keyword>
<dbReference type="SUPFAM" id="SSF46565">
    <property type="entry name" value="Chaperone J-domain"/>
    <property type="match status" value="1"/>
</dbReference>
<dbReference type="NCBIfam" id="NF002935">
    <property type="entry name" value="PRK03578.1"/>
    <property type="match status" value="1"/>
</dbReference>
<dbReference type="InterPro" id="IPR001623">
    <property type="entry name" value="DnaJ_domain"/>
</dbReference>
<dbReference type="PANTHER" id="PTHR14021:SF15">
    <property type="entry name" value="IRON-SULFUR CLUSTER CO-CHAPERONE PROTEIN HSCB"/>
    <property type="match status" value="1"/>
</dbReference>